<evidence type="ECO:0000256" key="3">
    <source>
        <dbReference type="ARBA" id="ARBA00022475"/>
    </source>
</evidence>
<protein>
    <submittedName>
        <fullName evidence="9">Wzz/FepE/Etk N-terminal domain-containing protein</fullName>
    </submittedName>
</protein>
<feature type="transmembrane region" description="Helical" evidence="7">
    <location>
        <begin position="296"/>
        <end position="319"/>
    </location>
</feature>
<feature type="transmembrane region" description="Helical" evidence="7">
    <location>
        <begin position="171"/>
        <end position="191"/>
    </location>
</feature>
<feature type="transmembrane region" description="Helical" evidence="7">
    <location>
        <begin position="114"/>
        <end position="137"/>
    </location>
</feature>
<evidence type="ECO:0000313" key="9">
    <source>
        <dbReference type="EMBL" id="MFC6396081.1"/>
    </source>
</evidence>
<feature type="transmembrane region" description="Helical" evidence="7">
    <location>
        <begin position="358"/>
        <end position="380"/>
    </location>
</feature>
<gene>
    <name evidence="9" type="ORF">ACFP57_03640</name>
</gene>
<accession>A0ABW1WYX6</accession>
<dbReference type="InterPro" id="IPR003856">
    <property type="entry name" value="LPS_length_determ_N"/>
</dbReference>
<feature type="transmembrane region" description="Helical" evidence="7">
    <location>
        <begin position="144"/>
        <end position="165"/>
    </location>
</feature>
<comment type="similarity">
    <text evidence="2">Belongs to the CpsC/CapA family.</text>
</comment>
<dbReference type="Proteomes" id="UP001596266">
    <property type="component" value="Unassembled WGS sequence"/>
</dbReference>
<feature type="transmembrane region" description="Helical" evidence="7">
    <location>
        <begin position="325"/>
        <end position="346"/>
    </location>
</feature>
<feature type="transmembrane region" description="Helical" evidence="7">
    <location>
        <begin position="20"/>
        <end position="41"/>
    </location>
</feature>
<evidence type="ECO:0000259" key="8">
    <source>
        <dbReference type="Pfam" id="PF02706"/>
    </source>
</evidence>
<evidence type="ECO:0000256" key="6">
    <source>
        <dbReference type="ARBA" id="ARBA00023136"/>
    </source>
</evidence>
<name>A0ABW1WYX6_9ACTN</name>
<dbReference type="PANTHER" id="PTHR32309:SF31">
    <property type="entry name" value="CAPSULAR EXOPOLYSACCHARIDE FAMILY"/>
    <property type="match status" value="1"/>
</dbReference>
<feature type="transmembrane region" description="Helical" evidence="7">
    <location>
        <begin position="386"/>
        <end position="403"/>
    </location>
</feature>
<feature type="transmembrane region" description="Helical" evidence="7">
    <location>
        <begin position="447"/>
        <end position="468"/>
    </location>
</feature>
<evidence type="ECO:0000256" key="2">
    <source>
        <dbReference type="ARBA" id="ARBA00006683"/>
    </source>
</evidence>
<proteinExistence type="inferred from homology"/>
<evidence type="ECO:0000313" key="10">
    <source>
        <dbReference type="Proteomes" id="UP001596266"/>
    </source>
</evidence>
<evidence type="ECO:0000256" key="7">
    <source>
        <dbReference type="SAM" id="Phobius"/>
    </source>
</evidence>
<feature type="transmembrane region" description="Helical" evidence="7">
    <location>
        <begin position="608"/>
        <end position="627"/>
    </location>
</feature>
<feature type="domain" description="Polysaccharide chain length determinant N-terminal" evidence="8">
    <location>
        <begin position="440"/>
        <end position="521"/>
    </location>
</feature>
<feature type="transmembrane region" description="Helical" evidence="7">
    <location>
        <begin position="88"/>
        <end position="108"/>
    </location>
</feature>
<comment type="caution">
    <text evidence="9">The sequence shown here is derived from an EMBL/GenBank/DDBJ whole genome shotgun (WGS) entry which is preliminary data.</text>
</comment>
<dbReference type="PANTHER" id="PTHR32309">
    <property type="entry name" value="TYROSINE-PROTEIN KINASE"/>
    <property type="match status" value="1"/>
</dbReference>
<comment type="subcellular location">
    <subcellularLocation>
        <location evidence="1">Cell membrane</location>
        <topology evidence="1">Multi-pass membrane protein</topology>
    </subcellularLocation>
</comment>
<keyword evidence="3" id="KW-1003">Cell membrane</keyword>
<dbReference type="RefSeq" id="WP_343885302.1">
    <property type="nucleotide sequence ID" value="NZ_BAAAKI010000004.1"/>
</dbReference>
<organism evidence="9 10">
    <name type="scientific">Luteococcus sanguinis</name>
    <dbReference type="NCBI Taxonomy" id="174038"/>
    <lineage>
        <taxon>Bacteria</taxon>
        <taxon>Bacillati</taxon>
        <taxon>Actinomycetota</taxon>
        <taxon>Actinomycetes</taxon>
        <taxon>Propionibacteriales</taxon>
        <taxon>Propionibacteriaceae</taxon>
        <taxon>Luteococcus</taxon>
    </lineage>
</organism>
<sequence>MTAEVQTRSPQGALALASKLLGSSVLAQVAVLGATAIVSTGLQPSDYAVYGAVSSVCGVSASVNTMAAETRAPVVDEQSSGALNRAGATILALLSALVLVIGLVSFLFDHQLAWVLVLSAGCGFLTGAQQLLTGVALRTQRQSVLASGRVTQGVTNALLLLVLWAAHAPGFLVLCLSWLLSLLAGGLVLLARLGSVGLRPQLASRDDLSLLRREVGAQPVANLLASSVANLPGIALLALGQGAVAGVWALVSRFTVPLVNTINNTLQPLYYGRAASMVREGRTRELIGFHARWMRWLVLAGALVALGSIVLSMFVLPLLGPQWRVAWLPAVTAAIYYGATFSCLPMSQTLQMLGRVRLALVWTIVRFVVCGLPLLLIPVLGGQQALLWWAIGAALTFYWQFWLQRASLAELQGNTGFITERDTMTETTHLADPPLASAWLRALREHLAVVLGITVLGAMMGLAASFFAPTEYQASSQVILLPANAKNAGEVDASAGIAQSLVASYAQAVTSQGVMTQALQESKSSMALDDAIKSVRVTVPANTVVLDIVVTDKTGEGAAALNNAITNQFVKQSPALMPKISSGTTLIQPSVLRPAFVPDSPSSIGKKVFLVVGTFLGFAAGMALALLRRKS</sequence>
<evidence type="ECO:0000256" key="4">
    <source>
        <dbReference type="ARBA" id="ARBA00022692"/>
    </source>
</evidence>
<keyword evidence="6 7" id="KW-0472">Membrane</keyword>
<keyword evidence="10" id="KW-1185">Reference proteome</keyword>
<evidence type="ECO:0000256" key="5">
    <source>
        <dbReference type="ARBA" id="ARBA00022989"/>
    </source>
</evidence>
<dbReference type="InterPro" id="IPR050445">
    <property type="entry name" value="Bact_polysacc_biosynth/exp"/>
</dbReference>
<keyword evidence="5 7" id="KW-1133">Transmembrane helix</keyword>
<dbReference type="EMBL" id="JBHSUA010000009">
    <property type="protein sequence ID" value="MFC6396081.1"/>
    <property type="molecule type" value="Genomic_DNA"/>
</dbReference>
<evidence type="ECO:0000256" key="1">
    <source>
        <dbReference type="ARBA" id="ARBA00004651"/>
    </source>
</evidence>
<keyword evidence="4 7" id="KW-0812">Transmembrane</keyword>
<reference evidence="10" key="1">
    <citation type="journal article" date="2019" name="Int. J. Syst. Evol. Microbiol.">
        <title>The Global Catalogue of Microorganisms (GCM) 10K type strain sequencing project: providing services to taxonomists for standard genome sequencing and annotation.</title>
        <authorList>
            <consortium name="The Broad Institute Genomics Platform"/>
            <consortium name="The Broad Institute Genome Sequencing Center for Infectious Disease"/>
            <person name="Wu L."/>
            <person name="Ma J."/>
        </authorList>
    </citation>
    <scope>NUCLEOTIDE SEQUENCE [LARGE SCALE GENOMIC DNA]</scope>
    <source>
        <strain evidence="10">CGMCC 1.15277</strain>
    </source>
</reference>
<dbReference type="Pfam" id="PF02706">
    <property type="entry name" value="Wzz"/>
    <property type="match status" value="1"/>
</dbReference>